<dbReference type="SMART" id="SM00389">
    <property type="entry name" value="HOX"/>
    <property type="match status" value="2"/>
</dbReference>
<dbReference type="InterPro" id="IPR050460">
    <property type="entry name" value="Distal-less_Homeobox_TF"/>
</dbReference>
<evidence type="ECO:0000259" key="8">
    <source>
        <dbReference type="PROSITE" id="PS50071"/>
    </source>
</evidence>
<feature type="domain" description="Homeobox" evidence="8">
    <location>
        <begin position="423"/>
        <end position="483"/>
    </location>
</feature>
<gene>
    <name evidence="9" type="ORF">L3Y34_003256</name>
</gene>
<keyword evidence="2 5" id="KW-0238">DNA-binding</keyword>
<evidence type="ECO:0000256" key="5">
    <source>
        <dbReference type="PROSITE-ProRule" id="PRU00108"/>
    </source>
</evidence>
<keyword evidence="4 5" id="KW-0539">Nucleus</keyword>
<evidence type="ECO:0000256" key="2">
    <source>
        <dbReference type="ARBA" id="ARBA00023125"/>
    </source>
</evidence>
<proteinExistence type="predicted"/>
<feature type="compositionally biased region" description="Polar residues" evidence="7">
    <location>
        <begin position="343"/>
        <end position="353"/>
    </location>
</feature>
<evidence type="ECO:0000256" key="3">
    <source>
        <dbReference type="ARBA" id="ARBA00023155"/>
    </source>
</evidence>
<dbReference type="SUPFAM" id="SSF46689">
    <property type="entry name" value="Homeodomain-like"/>
    <property type="match status" value="2"/>
</dbReference>
<feature type="domain" description="Homeobox" evidence="8">
    <location>
        <begin position="147"/>
        <end position="207"/>
    </location>
</feature>
<dbReference type="PANTHER" id="PTHR24327">
    <property type="entry name" value="HOMEOBOX PROTEIN"/>
    <property type="match status" value="1"/>
</dbReference>
<reference evidence="9 10" key="1">
    <citation type="submission" date="2022-05" db="EMBL/GenBank/DDBJ databases">
        <title>Chromosome-level reference genomes for two strains of Caenorhabditis briggsae: an improved platform for comparative genomics.</title>
        <authorList>
            <person name="Stevens L."/>
            <person name="Andersen E.C."/>
        </authorList>
    </citation>
    <scope>NUCLEOTIDE SEQUENCE [LARGE SCALE GENOMIC DNA]</scope>
    <source>
        <strain evidence="9">QX1410_ONT</strain>
        <tissue evidence="9">Whole-organism</tissue>
    </source>
</reference>
<dbReference type="PROSITE" id="PS50071">
    <property type="entry name" value="HOMEOBOX_2"/>
    <property type="match status" value="2"/>
</dbReference>
<organism evidence="9 10">
    <name type="scientific">Caenorhabditis briggsae</name>
    <dbReference type="NCBI Taxonomy" id="6238"/>
    <lineage>
        <taxon>Eukaryota</taxon>
        <taxon>Metazoa</taxon>
        <taxon>Ecdysozoa</taxon>
        <taxon>Nematoda</taxon>
        <taxon>Chromadorea</taxon>
        <taxon>Rhabditida</taxon>
        <taxon>Rhabditina</taxon>
        <taxon>Rhabditomorpha</taxon>
        <taxon>Rhabditoidea</taxon>
        <taxon>Rhabditidae</taxon>
        <taxon>Peloderinae</taxon>
        <taxon>Caenorhabditis</taxon>
    </lineage>
</organism>
<dbReference type="InterPro" id="IPR001356">
    <property type="entry name" value="HD"/>
</dbReference>
<keyword evidence="3 5" id="KW-0371">Homeobox</keyword>
<dbReference type="GO" id="GO:0000981">
    <property type="term" value="F:DNA-binding transcription factor activity, RNA polymerase II-specific"/>
    <property type="evidence" value="ECO:0007669"/>
    <property type="project" value="InterPro"/>
</dbReference>
<name>A0AAE9A8P1_CAEBR</name>
<feature type="region of interest" description="Disordered" evidence="7">
    <location>
        <begin position="338"/>
        <end position="376"/>
    </location>
</feature>
<dbReference type="InterPro" id="IPR017970">
    <property type="entry name" value="Homeobox_CS"/>
</dbReference>
<evidence type="ECO:0000256" key="4">
    <source>
        <dbReference type="ARBA" id="ARBA00023242"/>
    </source>
</evidence>
<sequence>MHSYPSSGSFLPSQLTGPSNFPSIPMNMSLAPQNGPFQPAFRGPVCMSVLQGSHHAYRSLPGSVTMSAVQGSQVHHHHHHYHPQIGFEQMRRYQHAFHAQAQAYFQWHQQMAAMQSAQIFGPHPFQPFPISPIHTASHRNPLHQQYSQRSANGRRFNKDQVRILKKHFAKDNKIDREEIEKLAPIVGLTPAQIRSWFNQERVKVRKYGEKKKEEQEKEKEMPACPGPMCMPELQGSHPVYYSQPGTVTMSAVQGSQVHHHHHHYHPQIGFEQMRSYSLAYHAQAQSYLVPTDAMQSAQIFGPHPFQPFPITRIHNEPHMNPLHHQSLWSLPPSLKMVPHEDLTTGSSSSSEAYQHQGPRPAGQGYFESAQDDQNQQPDHYYHRSLFLEQMRSFQQAPAMPQLAVYNPYDPQHPYVIPPTPSLPVTPTPRTTFTDSQNKILEKRFQTNNLIRQKERRELGEEIGLSEMQIKNWFKNRKQKIKNKMKKIRKQEQS</sequence>
<evidence type="ECO:0000313" key="10">
    <source>
        <dbReference type="Proteomes" id="UP000827892"/>
    </source>
</evidence>
<dbReference type="GO" id="GO:0005634">
    <property type="term" value="C:nucleus"/>
    <property type="evidence" value="ECO:0007669"/>
    <property type="project" value="UniProtKB-SubCell"/>
</dbReference>
<evidence type="ECO:0000313" key="9">
    <source>
        <dbReference type="EMBL" id="ULT93633.1"/>
    </source>
</evidence>
<evidence type="ECO:0000256" key="7">
    <source>
        <dbReference type="SAM" id="MobiDB-lite"/>
    </source>
</evidence>
<comment type="subcellular location">
    <subcellularLocation>
        <location evidence="1 5 6">Nucleus</location>
    </subcellularLocation>
</comment>
<dbReference type="EMBL" id="CP090894">
    <property type="protein sequence ID" value="ULT93633.1"/>
    <property type="molecule type" value="Genomic_DNA"/>
</dbReference>
<protein>
    <recommendedName>
        <fullName evidence="8">Homeobox domain-containing protein</fullName>
    </recommendedName>
</protein>
<dbReference type="Pfam" id="PF00046">
    <property type="entry name" value="Homeodomain"/>
    <property type="match status" value="2"/>
</dbReference>
<dbReference type="GO" id="GO:0003677">
    <property type="term" value="F:DNA binding"/>
    <property type="evidence" value="ECO:0007669"/>
    <property type="project" value="UniProtKB-UniRule"/>
</dbReference>
<dbReference type="InterPro" id="IPR009057">
    <property type="entry name" value="Homeodomain-like_sf"/>
</dbReference>
<dbReference type="CDD" id="cd00086">
    <property type="entry name" value="homeodomain"/>
    <property type="match status" value="2"/>
</dbReference>
<dbReference type="AlphaFoldDB" id="A0AAE9A8P1"/>
<dbReference type="Gene3D" id="1.10.10.60">
    <property type="entry name" value="Homeodomain-like"/>
    <property type="match status" value="2"/>
</dbReference>
<dbReference type="PROSITE" id="PS00027">
    <property type="entry name" value="HOMEOBOX_1"/>
    <property type="match status" value="1"/>
</dbReference>
<dbReference type="Proteomes" id="UP000827892">
    <property type="component" value="Chromosome IV"/>
</dbReference>
<feature type="DNA-binding region" description="Homeobox" evidence="5">
    <location>
        <begin position="425"/>
        <end position="484"/>
    </location>
</feature>
<accession>A0AAE9A8P1</accession>
<feature type="DNA-binding region" description="Homeobox" evidence="5">
    <location>
        <begin position="149"/>
        <end position="208"/>
    </location>
</feature>
<dbReference type="PANTHER" id="PTHR24327:SF84">
    <property type="entry name" value="HOMEOBOX PROTEIN CEH-51"/>
    <property type="match status" value="1"/>
</dbReference>
<evidence type="ECO:0000256" key="6">
    <source>
        <dbReference type="RuleBase" id="RU000682"/>
    </source>
</evidence>
<evidence type="ECO:0000256" key="1">
    <source>
        <dbReference type="ARBA" id="ARBA00004123"/>
    </source>
</evidence>